<reference evidence="2 3" key="1">
    <citation type="submission" date="2020-07" db="EMBL/GenBank/DDBJ databases">
        <title>Sequencing the genomes of 1000 actinobacteria strains.</title>
        <authorList>
            <person name="Klenk H.-P."/>
        </authorList>
    </citation>
    <scope>NUCLEOTIDE SEQUENCE [LARGE SCALE GENOMIC DNA]</scope>
    <source>
        <strain evidence="2 3">DSM 18448</strain>
    </source>
</reference>
<dbReference type="RefSeq" id="WP_179789594.1">
    <property type="nucleotide sequence ID" value="NZ_BAAARR010000001.1"/>
</dbReference>
<evidence type="ECO:0000313" key="2">
    <source>
        <dbReference type="EMBL" id="NYH92130.1"/>
    </source>
</evidence>
<dbReference type="EMBL" id="JACBZH010000001">
    <property type="protein sequence ID" value="NYH92130.1"/>
    <property type="molecule type" value="Genomic_DNA"/>
</dbReference>
<organism evidence="2 3">
    <name type="scientific">Actinopolymorpha rutila</name>
    <dbReference type="NCBI Taxonomy" id="446787"/>
    <lineage>
        <taxon>Bacteria</taxon>
        <taxon>Bacillati</taxon>
        <taxon>Actinomycetota</taxon>
        <taxon>Actinomycetes</taxon>
        <taxon>Propionibacteriales</taxon>
        <taxon>Actinopolymorphaceae</taxon>
        <taxon>Actinopolymorpha</taxon>
    </lineage>
</organism>
<dbReference type="Proteomes" id="UP000579605">
    <property type="component" value="Unassembled WGS sequence"/>
</dbReference>
<proteinExistence type="predicted"/>
<sequence length="112" mass="12225">MQAERWRPTGGRHAARPGRPRGSPDDADRVVGNADRVAGNADRIAGNADRVVGDIGRTVRWLRHPGTVDRVAAVMYESRTGRRWLSAAEVDRVGYLANARAVLDFLAAEHPS</sequence>
<feature type="region of interest" description="Disordered" evidence="1">
    <location>
        <begin position="1"/>
        <end position="31"/>
    </location>
</feature>
<keyword evidence="3" id="KW-1185">Reference proteome</keyword>
<evidence type="ECO:0000256" key="1">
    <source>
        <dbReference type="SAM" id="MobiDB-lite"/>
    </source>
</evidence>
<name>A0A852ZT07_9ACTN</name>
<dbReference type="AlphaFoldDB" id="A0A852ZT07"/>
<comment type="caution">
    <text evidence="2">The sequence shown here is derived from an EMBL/GenBank/DDBJ whole genome shotgun (WGS) entry which is preliminary data.</text>
</comment>
<accession>A0A852ZT07</accession>
<gene>
    <name evidence="2" type="ORF">F4554_004768</name>
</gene>
<protein>
    <submittedName>
        <fullName evidence="2">Uncharacterized protein</fullName>
    </submittedName>
</protein>
<evidence type="ECO:0000313" key="3">
    <source>
        <dbReference type="Proteomes" id="UP000579605"/>
    </source>
</evidence>